<gene>
    <name evidence="2" type="ORF">JTE90_023536</name>
</gene>
<evidence type="ECO:0000313" key="2">
    <source>
        <dbReference type="EMBL" id="KAG8184522.1"/>
    </source>
</evidence>
<protein>
    <recommendedName>
        <fullName evidence="1">Apple domain-containing protein</fullName>
    </recommendedName>
</protein>
<dbReference type="PROSITE" id="PS50948">
    <property type="entry name" value="PAN"/>
    <property type="match status" value="1"/>
</dbReference>
<dbReference type="EMBL" id="JAFNEN010000371">
    <property type="protein sequence ID" value="KAG8184522.1"/>
    <property type="molecule type" value="Genomic_DNA"/>
</dbReference>
<keyword evidence="3" id="KW-1185">Reference proteome</keyword>
<name>A0AAV6UJE8_9ARAC</name>
<accession>A0AAV6UJE8</accession>
<organism evidence="2 3">
    <name type="scientific">Oedothorax gibbosus</name>
    <dbReference type="NCBI Taxonomy" id="931172"/>
    <lineage>
        <taxon>Eukaryota</taxon>
        <taxon>Metazoa</taxon>
        <taxon>Ecdysozoa</taxon>
        <taxon>Arthropoda</taxon>
        <taxon>Chelicerata</taxon>
        <taxon>Arachnida</taxon>
        <taxon>Araneae</taxon>
        <taxon>Araneomorphae</taxon>
        <taxon>Entelegynae</taxon>
        <taxon>Araneoidea</taxon>
        <taxon>Linyphiidae</taxon>
        <taxon>Erigoninae</taxon>
        <taxon>Oedothorax</taxon>
    </lineage>
</organism>
<dbReference type="SUPFAM" id="SSF57414">
    <property type="entry name" value="Hairpin loop containing domain-like"/>
    <property type="match status" value="1"/>
</dbReference>
<feature type="domain" description="Apple" evidence="1">
    <location>
        <begin position="31"/>
        <end position="128"/>
    </location>
</feature>
<sequence>MSLYDVFFPCKDTDATILYDALFFSCADAGCEDAFLHGIRGLLRVYDNEMQKKDEVSGGLQECQKLCTDEPKCRAIGYAVHLSELDLNTGLYFKKEKQCWIYFRSTSTATVHTPNGMSGDLMVYDRKCY</sequence>
<proteinExistence type="predicted"/>
<comment type="caution">
    <text evidence="2">The sequence shown here is derived from an EMBL/GenBank/DDBJ whole genome shotgun (WGS) entry which is preliminary data.</text>
</comment>
<evidence type="ECO:0000313" key="3">
    <source>
        <dbReference type="Proteomes" id="UP000827092"/>
    </source>
</evidence>
<dbReference type="Proteomes" id="UP000827092">
    <property type="component" value="Unassembled WGS sequence"/>
</dbReference>
<dbReference type="Gene3D" id="3.50.4.10">
    <property type="entry name" value="Hepatocyte Growth Factor"/>
    <property type="match status" value="1"/>
</dbReference>
<dbReference type="Pfam" id="PF00024">
    <property type="entry name" value="PAN_1"/>
    <property type="match status" value="1"/>
</dbReference>
<dbReference type="AlphaFoldDB" id="A0AAV6UJE8"/>
<reference evidence="2 3" key="1">
    <citation type="journal article" date="2022" name="Nat. Ecol. Evol.">
        <title>A masculinizing supergene underlies an exaggerated male reproductive morph in a spider.</title>
        <authorList>
            <person name="Hendrickx F."/>
            <person name="De Corte Z."/>
            <person name="Sonet G."/>
            <person name="Van Belleghem S.M."/>
            <person name="Kostlbacher S."/>
            <person name="Vangestel C."/>
        </authorList>
    </citation>
    <scope>NUCLEOTIDE SEQUENCE [LARGE SCALE GENOMIC DNA]</scope>
    <source>
        <strain evidence="2">W744_W776</strain>
    </source>
</reference>
<evidence type="ECO:0000259" key="1">
    <source>
        <dbReference type="PROSITE" id="PS50948"/>
    </source>
</evidence>
<dbReference type="InterPro" id="IPR003609">
    <property type="entry name" value="Pan_app"/>
</dbReference>